<dbReference type="OrthoDB" id="1933492at2759"/>
<dbReference type="EMBL" id="LR746270">
    <property type="protein sequence ID" value="CAA7399306.1"/>
    <property type="molecule type" value="Genomic_DNA"/>
</dbReference>
<feature type="compositionally biased region" description="Low complexity" evidence="3">
    <location>
        <begin position="118"/>
        <end position="138"/>
    </location>
</feature>
<dbReference type="SUPFAM" id="SSF49503">
    <property type="entry name" value="Cupredoxins"/>
    <property type="match status" value="1"/>
</dbReference>
<dbReference type="GO" id="GO:0046872">
    <property type="term" value="F:metal ion binding"/>
    <property type="evidence" value="ECO:0007669"/>
    <property type="project" value="UniProtKB-KW"/>
</dbReference>
<evidence type="ECO:0000259" key="4">
    <source>
        <dbReference type="PROSITE" id="PS51485"/>
    </source>
</evidence>
<gene>
    <name evidence="5" type="ORF">SI8410_07009976</name>
</gene>
<evidence type="ECO:0000313" key="5">
    <source>
        <dbReference type="EMBL" id="CAA7399306.1"/>
    </source>
</evidence>
<dbReference type="Gene3D" id="2.60.40.420">
    <property type="entry name" value="Cupredoxins - blue copper proteins"/>
    <property type="match status" value="1"/>
</dbReference>
<feature type="region of interest" description="Disordered" evidence="3">
    <location>
        <begin position="118"/>
        <end position="152"/>
    </location>
</feature>
<keyword evidence="2" id="KW-0325">Glycoprotein</keyword>
<accession>A0A7I8KPR2</accession>
<feature type="domain" description="Phytocyanin" evidence="4">
    <location>
        <begin position="14"/>
        <end position="115"/>
    </location>
</feature>
<dbReference type="AlphaFoldDB" id="A0A7I8KPR2"/>
<dbReference type="PANTHER" id="PTHR33021">
    <property type="entry name" value="BLUE COPPER PROTEIN"/>
    <property type="match status" value="1"/>
</dbReference>
<name>A0A7I8KPR2_SPIIN</name>
<dbReference type="InterPro" id="IPR008972">
    <property type="entry name" value="Cupredoxin"/>
</dbReference>
<dbReference type="FunFam" id="2.60.40.420:FF:000003">
    <property type="entry name" value="Blue copper"/>
    <property type="match status" value="1"/>
</dbReference>
<protein>
    <recommendedName>
        <fullName evidence="4">Phytocyanin domain-containing protein</fullName>
    </recommendedName>
</protein>
<dbReference type="GO" id="GO:0005886">
    <property type="term" value="C:plasma membrane"/>
    <property type="evidence" value="ECO:0007669"/>
    <property type="project" value="TreeGrafter"/>
</dbReference>
<dbReference type="PROSITE" id="PS51485">
    <property type="entry name" value="PHYTOCYANIN"/>
    <property type="match status" value="1"/>
</dbReference>
<reference evidence="5" key="1">
    <citation type="submission" date="2020-02" db="EMBL/GenBank/DDBJ databases">
        <authorList>
            <person name="Scholz U."/>
            <person name="Mascher M."/>
            <person name="Fiebig A."/>
        </authorList>
    </citation>
    <scope>NUCLEOTIDE SEQUENCE</scope>
</reference>
<evidence type="ECO:0000256" key="1">
    <source>
        <dbReference type="ARBA" id="ARBA00022723"/>
    </source>
</evidence>
<dbReference type="InterPro" id="IPR039391">
    <property type="entry name" value="Phytocyanin-like"/>
</dbReference>
<evidence type="ECO:0000256" key="2">
    <source>
        <dbReference type="ARBA" id="ARBA00023180"/>
    </source>
</evidence>
<organism evidence="5 6">
    <name type="scientific">Spirodela intermedia</name>
    <name type="common">Intermediate duckweed</name>
    <dbReference type="NCBI Taxonomy" id="51605"/>
    <lineage>
        <taxon>Eukaryota</taxon>
        <taxon>Viridiplantae</taxon>
        <taxon>Streptophyta</taxon>
        <taxon>Embryophyta</taxon>
        <taxon>Tracheophyta</taxon>
        <taxon>Spermatophyta</taxon>
        <taxon>Magnoliopsida</taxon>
        <taxon>Liliopsida</taxon>
        <taxon>Araceae</taxon>
        <taxon>Lemnoideae</taxon>
        <taxon>Spirodela</taxon>
    </lineage>
</organism>
<dbReference type="GO" id="GO:0009055">
    <property type="term" value="F:electron transfer activity"/>
    <property type="evidence" value="ECO:0007669"/>
    <property type="project" value="InterPro"/>
</dbReference>
<dbReference type="InterPro" id="IPR003245">
    <property type="entry name" value="Phytocyanin_dom"/>
</dbReference>
<evidence type="ECO:0000256" key="3">
    <source>
        <dbReference type="SAM" id="MobiDB-lite"/>
    </source>
</evidence>
<dbReference type="Pfam" id="PF02298">
    <property type="entry name" value="Cu_bind_like"/>
    <property type="match status" value="1"/>
</dbReference>
<dbReference type="PANTHER" id="PTHR33021:SF339">
    <property type="entry name" value="OS07G0570600 PROTEIN"/>
    <property type="match status" value="1"/>
</dbReference>
<keyword evidence="1" id="KW-0479">Metal-binding</keyword>
<sequence length="180" mass="18440">MAAAAGMATPSAAALYKVGDSAGWTATGNVNYSAWASSKTFHVGDIIVFEYNAEVDNVLEVTREAYHNCSVLSPIAAHATGSDAFLLRRTGHRFFLSGAAGHCTIGQKVNIRVPKLPRATAPARPPSHASSSSTPNRATHTKENAAAVPQGTGGAARRSLGWTVALASLAIGGAAVASLN</sequence>
<keyword evidence="6" id="KW-1185">Reference proteome</keyword>
<evidence type="ECO:0000313" key="6">
    <source>
        <dbReference type="Proteomes" id="UP000663760"/>
    </source>
</evidence>
<dbReference type="Proteomes" id="UP000663760">
    <property type="component" value="Chromosome 7"/>
</dbReference>
<proteinExistence type="predicted"/>